<accession>A0A9P9DBS3</accession>
<protein>
    <submittedName>
        <fullName evidence="1">Uncharacterized protein</fullName>
    </submittedName>
</protein>
<proteinExistence type="predicted"/>
<organism evidence="1 2">
    <name type="scientific">Dactylonectria macrodidyma</name>
    <dbReference type="NCBI Taxonomy" id="307937"/>
    <lineage>
        <taxon>Eukaryota</taxon>
        <taxon>Fungi</taxon>
        <taxon>Dikarya</taxon>
        <taxon>Ascomycota</taxon>
        <taxon>Pezizomycotina</taxon>
        <taxon>Sordariomycetes</taxon>
        <taxon>Hypocreomycetidae</taxon>
        <taxon>Hypocreales</taxon>
        <taxon>Nectriaceae</taxon>
        <taxon>Dactylonectria</taxon>
    </lineage>
</organism>
<evidence type="ECO:0000313" key="1">
    <source>
        <dbReference type="EMBL" id="KAH7117525.1"/>
    </source>
</evidence>
<evidence type="ECO:0000313" key="2">
    <source>
        <dbReference type="Proteomes" id="UP000738349"/>
    </source>
</evidence>
<gene>
    <name evidence="1" type="ORF">EDB81DRAFT_892387</name>
</gene>
<keyword evidence="2" id="KW-1185">Reference proteome</keyword>
<dbReference type="OrthoDB" id="4697473at2759"/>
<dbReference type="EMBL" id="JAGMUV010000028">
    <property type="protein sequence ID" value="KAH7117525.1"/>
    <property type="molecule type" value="Genomic_DNA"/>
</dbReference>
<reference evidence="1" key="1">
    <citation type="journal article" date="2021" name="Nat. Commun.">
        <title>Genetic determinants of endophytism in the Arabidopsis root mycobiome.</title>
        <authorList>
            <person name="Mesny F."/>
            <person name="Miyauchi S."/>
            <person name="Thiergart T."/>
            <person name="Pickel B."/>
            <person name="Atanasova L."/>
            <person name="Karlsson M."/>
            <person name="Huettel B."/>
            <person name="Barry K.W."/>
            <person name="Haridas S."/>
            <person name="Chen C."/>
            <person name="Bauer D."/>
            <person name="Andreopoulos W."/>
            <person name="Pangilinan J."/>
            <person name="LaButti K."/>
            <person name="Riley R."/>
            <person name="Lipzen A."/>
            <person name="Clum A."/>
            <person name="Drula E."/>
            <person name="Henrissat B."/>
            <person name="Kohler A."/>
            <person name="Grigoriev I.V."/>
            <person name="Martin F.M."/>
            <person name="Hacquard S."/>
        </authorList>
    </citation>
    <scope>NUCLEOTIDE SEQUENCE</scope>
    <source>
        <strain evidence="1">MPI-CAGE-AT-0147</strain>
    </source>
</reference>
<dbReference type="Proteomes" id="UP000738349">
    <property type="component" value="Unassembled WGS sequence"/>
</dbReference>
<comment type="caution">
    <text evidence="1">The sequence shown here is derived from an EMBL/GenBank/DDBJ whole genome shotgun (WGS) entry which is preliminary data.</text>
</comment>
<dbReference type="AlphaFoldDB" id="A0A9P9DBS3"/>
<name>A0A9P9DBS3_9HYPO</name>
<sequence>MASQSISNRYIKLNDLRNLLETKFGAGKFKIQEADESYEINVPELLTESEIKSIQAQ</sequence>